<sequence>MNTRAHGAPTVVGPRTRRASSQPVQQPARASRSVGPFGSEPSTHGASRNLFFCVQPKRSIKNPRLSAWG</sequence>
<name>A0AAG5DWH2_ANOAO</name>
<dbReference type="Proteomes" id="UP000075880">
    <property type="component" value="Unassembled WGS sequence"/>
</dbReference>
<evidence type="ECO:0000256" key="1">
    <source>
        <dbReference type="SAM" id="MobiDB-lite"/>
    </source>
</evidence>
<feature type="region of interest" description="Disordered" evidence="1">
    <location>
        <begin position="1"/>
        <end position="50"/>
    </location>
</feature>
<keyword evidence="3" id="KW-1185">Reference proteome</keyword>
<organism evidence="2 3">
    <name type="scientific">Anopheles atroparvus</name>
    <name type="common">European mosquito</name>
    <dbReference type="NCBI Taxonomy" id="41427"/>
    <lineage>
        <taxon>Eukaryota</taxon>
        <taxon>Metazoa</taxon>
        <taxon>Ecdysozoa</taxon>
        <taxon>Arthropoda</taxon>
        <taxon>Hexapoda</taxon>
        <taxon>Insecta</taxon>
        <taxon>Pterygota</taxon>
        <taxon>Neoptera</taxon>
        <taxon>Endopterygota</taxon>
        <taxon>Diptera</taxon>
        <taxon>Nematocera</taxon>
        <taxon>Culicoidea</taxon>
        <taxon>Culicidae</taxon>
        <taxon>Anophelinae</taxon>
        <taxon>Anopheles</taxon>
    </lineage>
</organism>
<dbReference type="AlphaFoldDB" id="A0AAG5DWH2"/>
<evidence type="ECO:0000313" key="3">
    <source>
        <dbReference type="Proteomes" id="UP000075880"/>
    </source>
</evidence>
<proteinExistence type="predicted"/>
<accession>A0AAG5DWH2</accession>
<dbReference type="EnsemblMetazoa" id="ENSAATROPT017733">
    <property type="protein sequence ID" value="ENSAATROPP015682"/>
    <property type="gene ID" value="ENSAATROPG014486"/>
</dbReference>
<reference evidence="2" key="1">
    <citation type="submission" date="2024-04" db="UniProtKB">
        <authorList>
            <consortium name="EnsemblMetazoa"/>
        </authorList>
    </citation>
    <scope>IDENTIFICATION</scope>
    <source>
        <strain evidence="2">EBRO</strain>
    </source>
</reference>
<evidence type="ECO:0000313" key="2">
    <source>
        <dbReference type="EnsemblMetazoa" id="ENSAATROPP015682"/>
    </source>
</evidence>
<protein>
    <submittedName>
        <fullName evidence="2">Uncharacterized protein</fullName>
    </submittedName>
</protein>